<organism evidence="1 2">
    <name type="scientific">Nocardia testacea</name>
    <dbReference type="NCBI Taxonomy" id="248551"/>
    <lineage>
        <taxon>Bacteria</taxon>
        <taxon>Bacillati</taxon>
        <taxon>Actinomycetota</taxon>
        <taxon>Actinomycetes</taxon>
        <taxon>Mycobacteriales</taxon>
        <taxon>Nocardiaceae</taxon>
        <taxon>Nocardia</taxon>
    </lineage>
</organism>
<accession>A0ABW7VU80</accession>
<sequence length="136" mass="15189">MERARSTELSDSIRMVLRDPDPVMAQSAVVAELDRRAQQLLDDPAFTHWAQNIADALAGHDFLVGRLREWALLHAVASGGSWSAEAVVTVSDWCQRKAVEVVDSRALLTMLAERGRTRRVRNAAMRRLTEPGLQIE</sequence>
<dbReference type="Proteomes" id="UP001611494">
    <property type="component" value="Unassembled WGS sequence"/>
</dbReference>
<name>A0ABW7VU80_9NOCA</name>
<reference evidence="1 2" key="1">
    <citation type="submission" date="2024-10" db="EMBL/GenBank/DDBJ databases">
        <title>The Natural Products Discovery Center: Release of the First 8490 Sequenced Strains for Exploring Actinobacteria Biosynthetic Diversity.</title>
        <authorList>
            <person name="Kalkreuter E."/>
            <person name="Kautsar S.A."/>
            <person name="Yang D."/>
            <person name="Bader C.D."/>
            <person name="Teijaro C.N."/>
            <person name="Fluegel L."/>
            <person name="Davis C.M."/>
            <person name="Simpson J.R."/>
            <person name="Lauterbach L."/>
            <person name="Steele A.D."/>
            <person name="Gui C."/>
            <person name="Meng S."/>
            <person name="Li G."/>
            <person name="Viehrig K."/>
            <person name="Ye F."/>
            <person name="Su P."/>
            <person name="Kiefer A.F."/>
            <person name="Nichols A."/>
            <person name="Cepeda A.J."/>
            <person name="Yan W."/>
            <person name="Fan B."/>
            <person name="Jiang Y."/>
            <person name="Adhikari A."/>
            <person name="Zheng C.-J."/>
            <person name="Schuster L."/>
            <person name="Cowan T.M."/>
            <person name="Smanski M.J."/>
            <person name="Chevrette M.G."/>
            <person name="De Carvalho L.P.S."/>
            <person name="Shen B."/>
        </authorList>
    </citation>
    <scope>NUCLEOTIDE SEQUENCE [LARGE SCALE GENOMIC DNA]</scope>
    <source>
        <strain evidence="1 2">NPDC019377</strain>
    </source>
</reference>
<dbReference type="EMBL" id="JBIRYL010000001">
    <property type="protein sequence ID" value="MFI2230156.1"/>
    <property type="molecule type" value="Genomic_DNA"/>
</dbReference>
<keyword evidence="2" id="KW-1185">Reference proteome</keyword>
<proteinExistence type="predicted"/>
<protein>
    <recommendedName>
        <fullName evidence="3">DUF222 domain-containing protein</fullName>
    </recommendedName>
</protein>
<gene>
    <name evidence="1" type="ORF">ACH49Z_09935</name>
</gene>
<evidence type="ECO:0000313" key="1">
    <source>
        <dbReference type="EMBL" id="MFI2230156.1"/>
    </source>
</evidence>
<evidence type="ECO:0008006" key="3">
    <source>
        <dbReference type="Google" id="ProtNLM"/>
    </source>
</evidence>
<dbReference type="RefSeq" id="WP_397061490.1">
    <property type="nucleotide sequence ID" value="NZ_JBIRYL010000001.1"/>
</dbReference>
<evidence type="ECO:0000313" key="2">
    <source>
        <dbReference type="Proteomes" id="UP001611494"/>
    </source>
</evidence>
<comment type="caution">
    <text evidence="1">The sequence shown here is derived from an EMBL/GenBank/DDBJ whole genome shotgun (WGS) entry which is preliminary data.</text>
</comment>